<dbReference type="AlphaFoldDB" id="A0A9E7F5T6"/>
<sequence>MAFFSASSASGGHTDARLDLIPLTSTEWFPLSGQGSWNSSLLIFLCEKPTHPKERSLESDEANLNGSGRETGDVWKKKMMKTKTKKKKAGCVILCDDHFIPSAVKLQRRFHEAAFFLSCPKQRKESEREQCALQHSSGKAVPMGVTEKRVLYL</sequence>
<reference evidence="1" key="1">
    <citation type="submission" date="2022-05" db="EMBL/GenBank/DDBJ databases">
        <title>The Musa troglodytarum L. genome provides insights into the mechanism of non-climacteric behaviour and enrichment of carotenoids.</title>
        <authorList>
            <person name="Wang J."/>
        </authorList>
    </citation>
    <scope>NUCLEOTIDE SEQUENCE</scope>
    <source>
        <tissue evidence="1">Leaf</tissue>
    </source>
</reference>
<keyword evidence="2" id="KW-1185">Reference proteome</keyword>
<evidence type="ECO:0000313" key="1">
    <source>
        <dbReference type="EMBL" id="URD90445.1"/>
    </source>
</evidence>
<name>A0A9E7F5T6_9LILI</name>
<evidence type="ECO:0000313" key="2">
    <source>
        <dbReference type="Proteomes" id="UP001055439"/>
    </source>
</evidence>
<dbReference type="Proteomes" id="UP001055439">
    <property type="component" value="Chromosome 2"/>
</dbReference>
<accession>A0A9E7F5T6</accession>
<proteinExistence type="predicted"/>
<protein>
    <submittedName>
        <fullName evidence="1">Uncharacterized protein</fullName>
    </submittedName>
</protein>
<organism evidence="1 2">
    <name type="scientific">Musa troglodytarum</name>
    <name type="common">fe'i banana</name>
    <dbReference type="NCBI Taxonomy" id="320322"/>
    <lineage>
        <taxon>Eukaryota</taxon>
        <taxon>Viridiplantae</taxon>
        <taxon>Streptophyta</taxon>
        <taxon>Embryophyta</taxon>
        <taxon>Tracheophyta</taxon>
        <taxon>Spermatophyta</taxon>
        <taxon>Magnoliopsida</taxon>
        <taxon>Liliopsida</taxon>
        <taxon>Zingiberales</taxon>
        <taxon>Musaceae</taxon>
        <taxon>Musa</taxon>
    </lineage>
</organism>
<dbReference type="EMBL" id="CP097504">
    <property type="protein sequence ID" value="URD90445.1"/>
    <property type="molecule type" value="Genomic_DNA"/>
</dbReference>
<gene>
    <name evidence="1" type="ORF">MUK42_27673</name>
</gene>